<dbReference type="PANTHER" id="PTHR48081:SF6">
    <property type="entry name" value="PEPTIDASE S9 PROLYL OLIGOPEPTIDASE CATALYTIC DOMAIN-CONTAINING PROTEIN"/>
    <property type="match status" value="1"/>
</dbReference>
<dbReference type="GO" id="GO:0046555">
    <property type="term" value="F:acetylxylan esterase activity"/>
    <property type="evidence" value="ECO:0007669"/>
    <property type="project" value="UniProtKB-EC"/>
</dbReference>
<name>A0A5C6AT31_9BACT</name>
<keyword evidence="5" id="KW-1185">Reference proteome</keyword>
<dbReference type="AlphaFoldDB" id="A0A5C6AT31"/>
<protein>
    <submittedName>
        <fullName evidence="4">Acetylxylan esterase</fullName>
        <ecNumber evidence="4">3.1.1.72</ecNumber>
    </submittedName>
</protein>
<dbReference type="InterPro" id="IPR029058">
    <property type="entry name" value="AB_hydrolase_fold"/>
</dbReference>
<dbReference type="InterPro" id="IPR050300">
    <property type="entry name" value="GDXG_lipolytic_enzyme"/>
</dbReference>
<dbReference type="PANTHER" id="PTHR48081">
    <property type="entry name" value="AB HYDROLASE SUPERFAMILY PROTEIN C4A8.06C"/>
    <property type="match status" value="1"/>
</dbReference>
<dbReference type="InterPro" id="IPR002925">
    <property type="entry name" value="Dienelactn_hydro"/>
</dbReference>
<sequence length="309" mass="33534" precursor="true">MSRSAFRRKAISSTKWLLILAVVLLHSDGALAQEAAPAVKTVPVWSGNMPAWTAPTEPEQDTSGPNGRDVAGKSVIRLGNVSKPELHLYPFPGSENTVIVNPGGGYSILAWDLEGTEIAQWLQSIGVSAVVLKYRVPTRNEEKNWLPPVQDIQRSVSLLRSGAIDGFQPKRIGVLGFSAGGNASARAATATQRHYEPIDAHDQASAKPDFAVLVYPAWLADKEDESKLIEDLTVSPETPPMFFAHAGNDRISCMSSVTLFTTLRANKVPAELHVFANGGHGFGARDTGESKDHWPALCESWMRDNGWLK</sequence>
<dbReference type="RefSeq" id="WP_231742208.1">
    <property type="nucleotide sequence ID" value="NZ_CP151726.1"/>
</dbReference>
<dbReference type="Gene3D" id="3.40.50.1820">
    <property type="entry name" value="alpha/beta hydrolase"/>
    <property type="match status" value="1"/>
</dbReference>
<evidence type="ECO:0000259" key="3">
    <source>
        <dbReference type="Pfam" id="PF01738"/>
    </source>
</evidence>
<feature type="chain" id="PRO_5022698984" evidence="2">
    <location>
        <begin position="33"/>
        <end position="309"/>
    </location>
</feature>
<feature type="signal peptide" evidence="2">
    <location>
        <begin position="1"/>
        <end position="32"/>
    </location>
</feature>
<dbReference type="Pfam" id="PF01738">
    <property type="entry name" value="DLH"/>
    <property type="match status" value="1"/>
</dbReference>
<evidence type="ECO:0000256" key="1">
    <source>
        <dbReference type="ARBA" id="ARBA00022801"/>
    </source>
</evidence>
<evidence type="ECO:0000256" key="2">
    <source>
        <dbReference type="SAM" id="SignalP"/>
    </source>
</evidence>
<proteinExistence type="predicted"/>
<dbReference type="Proteomes" id="UP000320176">
    <property type="component" value="Unassembled WGS sequence"/>
</dbReference>
<accession>A0A5C6AT31</accession>
<dbReference type="SUPFAM" id="SSF53474">
    <property type="entry name" value="alpha/beta-Hydrolases"/>
    <property type="match status" value="1"/>
</dbReference>
<keyword evidence="2" id="KW-0732">Signal</keyword>
<feature type="domain" description="Dienelactone hydrolase" evidence="3">
    <location>
        <begin position="166"/>
        <end position="309"/>
    </location>
</feature>
<comment type="caution">
    <text evidence="4">The sequence shown here is derived from an EMBL/GenBank/DDBJ whole genome shotgun (WGS) entry which is preliminary data.</text>
</comment>
<gene>
    <name evidence="4" type="primary">axeA1_6</name>
    <name evidence="4" type="ORF">Pla52n_46780</name>
</gene>
<organism evidence="4 5">
    <name type="scientific">Stieleria varia</name>
    <dbReference type="NCBI Taxonomy" id="2528005"/>
    <lineage>
        <taxon>Bacteria</taxon>
        <taxon>Pseudomonadati</taxon>
        <taxon>Planctomycetota</taxon>
        <taxon>Planctomycetia</taxon>
        <taxon>Pirellulales</taxon>
        <taxon>Pirellulaceae</taxon>
        <taxon>Stieleria</taxon>
    </lineage>
</organism>
<evidence type="ECO:0000313" key="4">
    <source>
        <dbReference type="EMBL" id="TWU01304.1"/>
    </source>
</evidence>
<dbReference type="EMBL" id="SJPN01000005">
    <property type="protein sequence ID" value="TWU01304.1"/>
    <property type="molecule type" value="Genomic_DNA"/>
</dbReference>
<reference evidence="4 5" key="1">
    <citation type="submission" date="2019-02" db="EMBL/GenBank/DDBJ databases">
        <title>Deep-cultivation of Planctomycetes and their phenomic and genomic characterization uncovers novel biology.</title>
        <authorList>
            <person name="Wiegand S."/>
            <person name="Jogler M."/>
            <person name="Boedeker C."/>
            <person name="Pinto D."/>
            <person name="Vollmers J."/>
            <person name="Rivas-Marin E."/>
            <person name="Kohn T."/>
            <person name="Peeters S.H."/>
            <person name="Heuer A."/>
            <person name="Rast P."/>
            <person name="Oberbeckmann S."/>
            <person name="Bunk B."/>
            <person name="Jeske O."/>
            <person name="Meyerdierks A."/>
            <person name="Storesund J.E."/>
            <person name="Kallscheuer N."/>
            <person name="Luecker S."/>
            <person name="Lage O.M."/>
            <person name="Pohl T."/>
            <person name="Merkel B.J."/>
            <person name="Hornburger P."/>
            <person name="Mueller R.-W."/>
            <person name="Bruemmer F."/>
            <person name="Labrenz M."/>
            <person name="Spormann A.M."/>
            <person name="Op Den Camp H."/>
            <person name="Overmann J."/>
            <person name="Amann R."/>
            <person name="Jetten M.S.M."/>
            <person name="Mascher T."/>
            <person name="Medema M.H."/>
            <person name="Devos D.P."/>
            <person name="Kaster A.-K."/>
            <person name="Ovreas L."/>
            <person name="Rohde M."/>
            <person name="Galperin M.Y."/>
            <person name="Jogler C."/>
        </authorList>
    </citation>
    <scope>NUCLEOTIDE SEQUENCE [LARGE SCALE GENOMIC DNA]</scope>
    <source>
        <strain evidence="4 5">Pla52n</strain>
    </source>
</reference>
<evidence type="ECO:0000313" key="5">
    <source>
        <dbReference type="Proteomes" id="UP000320176"/>
    </source>
</evidence>
<dbReference type="EC" id="3.1.1.72" evidence="4"/>
<keyword evidence="1 4" id="KW-0378">Hydrolase</keyword>